<dbReference type="PANTHER" id="PTHR10259:SF11">
    <property type="entry name" value="THIOPURINE S-METHYLTRANSFERASE"/>
    <property type="match status" value="1"/>
</dbReference>
<dbReference type="GO" id="GO:0032259">
    <property type="term" value="P:methylation"/>
    <property type="evidence" value="ECO:0007669"/>
    <property type="project" value="UniProtKB-KW"/>
</dbReference>
<name>X6MGP3_RETFI</name>
<evidence type="ECO:0000256" key="1">
    <source>
        <dbReference type="ARBA" id="ARBA00022603"/>
    </source>
</evidence>
<dbReference type="Proteomes" id="UP000023152">
    <property type="component" value="Unassembled WGS sequence"/>
</dbReference>
<comment type="caution">
    <text evidence="4">The sequence shown here is derived from an EMBL/GenBank/DDBJ whole genome shotgun (WGS) entry which is preliminary data.</text>
</comment>
<dbReference type="Pfam" id="PF05724">
    <property type="entry name" value="TPMT"/>
    <property type="match status" value="1"/>
</dbReference>
<keyword evidence="3" id="KW-0949">S-adenosyl-L-methionine</keyword>
<keyword evidence="1 4" id="KW-0489">Methyltransferase</keyword>
<reference evidence="4 5" key="1">
    <citation type="journal article" date="2013" name="Curr. Biol.">
        <title>The Genome of the Foraminiferan Reticulomyxa filosa.</title>
        <authorList>
            <person name="Glockner G."/>
            <person name="Hulsmann N."/>
            <person name="Schleicher M."/>
            <person name="Noegel A.A."/>
            <person name="Eichinger L."/>
            <person name="Gallinger C."/>
            <person name="Pawlowski J."/>
            <person name="Sierra R."/>
            <person name="Euteneuer U."/>
            <person name="Pillet L."/>
            <person name="Moustafa A."/>
            <person name="Platzer M."/>
            <person name="Groth M."/>
            <person name="Szafranski K."/>
            <person name="Schliwa M."/>
        </authorList>
    </citation>
    <scope>NUCLEOTIDE SEQUENCE [LARGE SCALE GENOMIC DNA]</scope>
</reference>
<accession>X6MGP3</accession>
<dbReference type="InterPro" id="IPR008854">
    <property type="entry name" value="TPMT"/>
</dbReference>
<dbReference type="GO" id="GO:0008119">
    <property type="term" value="F:thiopurine S-methyltransferase activity"/>
    <property type="evidence" value="ECO:0007669"/>
    <property type="project" value="TreeGrafter"/>
</dbReference>
<evidence type="ECO:0000256" key="3">
    <source>
        <dbReference type="ARBA" id="ARBA00022691"/>
    </source>
</evidence>
<organism evidence="4 5">
    <name type="scientific">Reticulomyxa filosa</name>
    <dbReference type="NCBI Taxonomy" id="46433"/>
    <lineage>
        <taxon>Eukaryota</taxon>
        <taxon>Sar</taxon>
        <taxon>Rhizaria</taxon>
        <taxon>Retaria</taxon>
        <taxon>Foraminifera</taxon>
        <taxon>Monothalamids</taxon>
        <taxon>Reticulomyxidae</taxon>
        <taxon>Reticulomyxa</taxon>
    </lineage>
</organism>
<dbReference type="Gene3D" id="3.40.50.150">
    <property type="entry name" value="Vaccinia Virus protein VP39"/>
    <property type="match status" value="1"/>
</dbReference>
<keyword evidence="2 4" id="KW-0808">Transferase</keyword>
<dbReference type="AlphaFoldDB" id="X6MGP3"/>
<protein>
    <submittedName>
        <fullName evidence="4">Thiopurine S-methyltransferase</fullName>
    </submittedName>
</protein>
<dbReference type="EMBL" id="ASPP01021621">
    <property type="protein sequence ID" value="ETO12220.1"/>
    <property type="molecule type" value="Genomic_DNA"/>
</dbReference>
<evidence type="ECO:0000256" key="2">
    <source>
        <dbReference type="ARBA" id="ARBA00022679"/>
    </source>
</evidence>
<proteinExistence type="predicted"/>
<dbReference type="PANTHER" id="PTHR10259">
    <property type="entry name" value="THIOPURINE S-METHYLTRANSFERASE"/>
    <property type="match status" value="1"/>
</dbReference>
<evidence type="ECO:0000313" key="4">
    <source>
        <dbReference type="EMBL" id="ETO12220.1"/>
    </source>
</evidence>
<dbReference type="OrthoDB" id="276151at2759"/>
<gene>
    <name evidence="4" type="ORF">RFI_25157</name>
</gene>
<dbReference type="InterPro" id="IPR029063">
    <property type="entry name" value="SAM-dependent_MTases_sf"/>
</dbReference>
<feature type="non-terminal residue" evidence="4">
    <location>
        <position position="1"/>
    </location>
</feature>
<dbReference type="SUPFAM" id="SSF53335">
    <property type="entry name" value="S-adenosyl-L-methionine-dependent methyltransferases"/>
    <property type="match status" value="1"/>
</dbReference>
<evidence type="ECO:0000313" key="5">
    <source>
        <dbReference type="Proteomes" id="UP000023152"/>
    </source>
</evidence>
<keyword evidence="5" id="KW-1185">Reference proteome</keyword>
<sequence>HFLYRENIAYCTLDHSYNFTYDPKSRRSLPVYETQHLTLVNGSIFDETVVQYLGENSIDLVYDVDALSIINPSERQAYVDVLLRLLKKPRGRILLHCYDYPPLFSFTHPYPIDQKSVAQLFGYWCHYRRIACHNIDSTFFIKTRNPESSKWTIKRKDVKDTNTTLLNNFVVIDCEEPKIKAFINVWVMSAK</sequence>